<evidence type="ECO:0000256" key="2">
    <source>
        <dbReference type="ARBA" id="ARBA00004922"/>
    </source>
</evidence>
<keyword evidence="16" id="KW-1185">Reference proteome</keyword>
<dbReference type="Pfam" id="PF00852">
    <property type="entry name" value="Glyco_transf_10"/>
    <property type="match status" value="1"/>
</dbReference>
<dbReference type="GO" id="GO:0008417">
    <property type="term" value="F:fucosyltransferase activity"/>
    <property type="evidence" value="ECO:0007669"/>
    <property type="project" value="UniProtKB-ARBA"/>
</dbReference>
<evidence type="ECO:0000256" key="5">
    <source>
        <dbReference type="ARBA" id="ARBA00022679"/>
    </source>
</evidence>
<proteinExistence type="inferred from homology"/>
<dbReference type="InterPro" id="IPR001503">
    <property type="entry name" value="Glyco_trans_10"/>
</dbReference>
<keyword evidence="10 12" id="KW-0472">Membrane</keyword>
<feature type="domain" description="Fucosyltransferase N-terminal" evidence="14">
    <location>
        <begin position="47"/>
        <end position="157"/>
    </location>
</feature>
<evidence type="ECO:0000256" key="8">
    <source>
        <dbReference type="ARBA" id="ARBA00022989"/>
    </source>
</evidence>
<organism evidence="15 16">
    <name type="scientific">Trichogramma kaykai</name>
    <dbReference type="NCBI Taxonomy" id="54128"/>
    <lineage>
        <taxon>Eukaryota</taxon>
        <taxon>Metazoa</taxon>
        <taxon>Ecdysozoa</taxon>
        <taxon>Arthropoda</taxon>
        <taxon>Hexapoda</taxon>
        <taxon>Insecta</taxon>
        <taxon>Pterygota</taxon>
        <taxon>Neoptera</taxon>
        <taxon>Endopterygota</taxon>
        <taxon>Hymenoptera</taxon>
        <taxon>Apocrita</taxon>
        <taxon>Proctotrupomorpha</taxon>
        <taxon>Chalcidoidea</taxon>
        <taxon>Trichogrammatidae</taxon>
        <taxon>Trichogramma</taxon>
    </lineage>
</organism>
<dbReference type="Gene3D" id="3.40.50.11660">
    <property type="entry name" value="Glycosyl transferase family 10, C-terminal domain"/>
    <property type="match status" value="1"/>
</dbReference>
<comment type="caution">
    <text evidence="15">The sequence shown here is derived from an EMBL/GenBank/DDBJ whole genome shotgun (WGS) entry which is preliminary data.</text>
</comment>
<keyword evidence="8 12" id="KW-1133">Transmembrane helix</keyword>
<reference evidence="15 16" key="1">
    <citation type="journal article" date="2024" name="bioRxiv">
        <title>A reference genome for Trichogramma kaykai: A tiny desert-dwelling parasitoid wasp with competing sex-ratio distorters.</title>
        <authorList>
            <person name="Culotta J."/>
            <person name="Lindsey A.R."/>
        </authorList>
    </citation>
    <scope>NUCLEOTIDE SEQUENCE [LARGE SCALE GENOMIC DNA]</scope>
    <source>
        <strain evidence="15 16">KSX58</strain>
    </source>
</reference>
<evidence type="ECO:0000313" key="15">
    <source>
        <dbReference type="EMBL" id="KAL3399601.1"/>
    </source>
</evidence>
<feature type="transmembrane region" description="Helical" evidence="12">
    <location>
        <begin position="5"/>
        <end position="24"/>
    </location>
</feature>
<evidence type="ECO:0000256" key="3">
    <source>
        <dbReference type="ARBA" id="ARBA00008919"/>
    </source>
</evidence>
<gene>
    <name evidence="15" type="ORF">TKK_006869</name>
</gene>
<evidence type="ECO:0000256" key="11">
    <source>
        <dbReference type="ARBA" id="ARBA00023180"/>
    </source>
</evidence>
<keyword evidence="5 12" id="KW-0808">Transferase</keyword>
<dbReference type="InterPro" id="IPR038577">
    <property type="entry name" value="GT10-like_C_sf"/>
</dbReference>
<comment type="similarity">
    <text evidence="3 12">Belongs to the glycosyltransferase 10 family.</text>
</comment>
<name>A0ABD2X2Q5_9HYME</name>
<dbReference type="Proteomes" id="UP001627154">
    <property type="component" value="Unassembled WGS sequence"/>
</dbReference>
<evidence type="ECO:0000256" key="1">
    <source>
        <dbReference type="ARBA" id="ARBA00004447"/>
    </source>
</evidence>
<dbReference type="InterPro" id="IPR055270">
    <property type="entry name" value="Glyco_tran_10_C"/>
</dbReference>
<comment type="subcellular location">
    <subcellularLocation>
        <location evidence="1 12">Golgi apparatus</location>
        <location evidence="1 12">Golgi stack membrane</location>
        <topology evidence="1 12">Single-pass type II membrane protein</topology>
    </subcellularLocation>
</comment>
<sequence length="410" mass="48209">MKLRYIFLVFFLVIVMCISTFFIMKPENIDTLTCVSCNNLSYVSEGHKTILYWNSFFEDRNFNMGEGFIAEHCPVYNNCYAMNWRYAQSHEKFDAILFHGIDRELNDKDLPKKRSSEQKYIFMTLESPANRWISSKFNDYFNATMTYKLDSDITWTYADIVDKTQRVIVPAARENIHWKSTTEMEATTAATSLDAEAESRLDALINGKRKLAVWYRSNCITPSAREKYVEEFERYANVDKFGSCSSNKGCPRGQDCFKTQIEPEYFFYLSFENSLCIDYVTEKFFDALKHYVVPVVYGGANYSQFAPPKSYINALDFNSPKDLGQYLLTLSQKKTEYKKYFAWKKFYRVESPIKRVICDLCKFLNKKTRRSYDISEWFSINSCPIQRKLTNQYIKNQISYATKKTLNEKS</sequence>
<evidence type="ECO:0000256" key="10">
    <source>
        <dbReference type="ARBA" id="ARBA00023136"/>
    </source>
</evidence>
<dbReference type="AlphaFoldDB" id="A0ABD2X2Q5"/>
<dbReference type="EC" id="2.4.1.-" evidence="12"/>
<keyword evidence="9 12" id="KW-0333">Golgi apparatus</keyword>
<dbReference type="EMBL" id="JBJJXI010000055">
    <property type="protein sequence ID" value="KAL3399601.1"/>
    <property type="molecule type" value="Genomic_DNA"/>
</dbReference>
<dbReference type="SUPFAM" id="SSF53756">
    <property type="entry name" value="UDP-Glycosyltransferase/glycogen phosphorylase"/>
    <property type="match status" value="1"/>
</dbReference>
<dbReference type="Pfam" id="PF17039">
    <property type="entry name" value="Glyco_tran_10_N"/>
    <property type="match status" value="1"/>
</dbReference>
<accession>A0ABD2X2Q5</accession>
<evidence type="ECO:0000256" key="12">
    <source>
        <dbReference type="RuleBase" id="RU003832"/>
    </source>
</evidence>
<keyword evidence="6 12" id="KW-0812">Transmembrane</keyword>
<evidence type="ECO:0000259" key="14">
    <source>
        <dbReference type="Pfam" id="PF17039"/>
    </source>
</evidence>
<keyword evidence="4 12" id="KW-0328">Glycosyltransferase</keyword>
<comment type="pathway">
    <text evidence="2">Protein modification; protein glycosylation.</text>
</comment>
<evidence type="ECO:0000256" key="4">
    <source>
        <dbReference type="ARBA" id="ARBA00022676"/>
    </source>
</evidence>
<dbReference type="PANTHER" id="PTHR48438:SF1">
    <property type="entry name" value="ALPHA-(1,3)-FUCOSYLTRANSFERASE C-RELATED"/>
    <property type="match status" value="1"/>
</dbReference>
<keyword evidence="7" id="KW-0735">Signal-anchor</keyword>
<evidence type="ECO:0000313" key="16">
    <source>
        <dbReference type="Proteomes" id="UP001627154"/>
    </source>
</evidence>
<dbReference type="FunFam" id="3.40.50.11660:FF:000004">
    <property type="entry name" value="Glycoprotein 3-alpha-L-fucosyltransferase A"/>
    <property type="match status" value="1"/>
</dbReference>
<dbReference type="GO" id="GO:0032580">
    <property type="term" value="C:Golgi cisterna membrane"/>
    <property type="evidence" value="ECO:0007669"/>
    <property type="project" value="UniProtKB-SubCell"/>
</dbReference>
<evidence type="ECO:0000256" key="6">
    <source>
        <dbReference type="ARBA" id="ARBA00022692"/>
    </source>
</evidence>
<dbReference type="PANTHER" id="PTHR48438">
    <property type="entry name" value="ALPHA-(1,3)-FUCOSYLTRANSFERASE C-RELATED"/>
    <property type="match status" value="1"/>
</dbReference>
<dbReference type="InterPro" id="IPR031481">
    <property type="entry name" value="Glyco_tran_10_N"/>
</dbReference>
<evidence type="ECO:0000256" key="9">
    <source>
        <dbReference type="ARBA" id="ARBA00023034"/>
    </source>
</evidence>
<evidence type="ECO:0000259" key="13">
    <source>
        <dbReference type="Pfam" id="PF00852"/>
    </source>
</evidence>
<feature type="domain" description="Fucosyltransferase C-terminal" evidence="13">
    <location>
        <begin position="206"/>
        <end position="371"/>
    </location>
</feature>
<keyword evidence="11" id="KW-0325">Glycoprotein</keyword>
<protein>
    <recommendedName>
        <fullName evidence="12">Fucosyltransferase</fullName>
        <ecNumber evidence="12">2.4.1.-</ecNumber>
    </recommendedName>
</protein>
<evidence type="ECO:0000256" key="7">
    <source>
        <dbReference type="ARBA" id="ARBA00022968"/>
    </source>
</evidence>